<evidence type="ECO:0000256" key="4">
    <source>
        <dbReference type="ARBA" id="ARBA00023002"/>
    </source>
</evidence>
<name>A0ABD0JF39_9CAEN</name>
<keyword evidence="5 7" id="KW-0408">Iron</keyword>
<dbReference type="PRINTS" id="PR00385">
    <property type="entry name" value="P450"/>
</dbReference>
<evidence type="ECO:0000313" key="9">
    <source>
        <dbReference type="EMBL" id="KAK7473443.1"/>
    </source>
</evidence>
<protein>
    <recommendedName>
        <fullName evidence="11">Cytochrome P450</fullName>
    </recommendedName>
</protein>
<dbReference type="Pfam" id="PF00067">
    <property type="entry name" value="p450"/>
    <property type="match status" value="1"/>
</dbReference>
<comment type="cofactor">
    <cofactor evidence="7">
        <name>heme</name>
        <dbReference type="ChEBI" id="CHEBI:30413"/>
    </cofactor>
</comment>
<sequence>MQLLVHLPGTWFKRVWQTGLASKAQLMKVLFDDMKATWVSGLPRGIADIFFDEQTKEGCDWLNDDNAKSVFTDLVIGVTVSLFFIHYPDVMKNIQAEIDEVVGPRWPRLEDRRRCNYTEAAILEALRTFTLLPFGVDHVVREDVQFRGFTIPKDTQVLPSLWCINNAEEVWGDPDTFRPERFLDDKGELLEATHPVRQQLMIFGAGKRACPGESFARARIFLYVSTLLQRFDILPPEGEKLPPLGRDSFYMGGIASVNPYRCVFRERKCHP</sequence>
<dbReference type="PROSITE" id="PS00086">
    <property type="entry name" value="CYTOCHROME_P450"/>
    <property type="match status" value="1"/>
</dbReference>
<dbReference type="AlphaFoldDB" id="A0ABD0JF39"/>
<keyword evidence="2 7" id="KW-0349">Heme</keyword>
<evidence type="ECO:0000313" key="10">
    <source>
        <dbReference type="Proteomes" id="UP001519460"/>
    </source>
</evidence>
<dbReference type="Proteomes" id="UP001519460">
    <property type="component" value="Unassembled WGS sequence"/>
</dbReference>
<evidence type="ECO:0000256" key="7">
    <source>
        <dbReference type="PIRSR" id="PIRSR602401-1"/>
    </source>
</evidence>
<dbReference type="InterPro" id="IPR036396">
    <property type="entry name" value="Cyt_P450_sf"/>
</dbReference>
<evidence type="ECO:0000256" key="3">
    <source>
        <dbReference type="ARBA" id="ARBA00022723"/>
    </source>
</evidence>
<dbReference type="GO" id="GO:0046872">
    <property type="term" value="F:metal ion binding"/>
    <property type="evidence" value="ECO:0007669"/>
    <property type="project" value="UniProtKB-KW"/>
</dbReference>
<evidence type="ECO:0000256" key="1">
    <source>
        <dbReference type="ARBA" id="ARBA00010617"/>
    </source>
</evidence>
<dbReference type="PRINTS" id="PR00463">
    <property type="entry name" value="EP450I"/>
</dbReference>
<reference evidence="9 10" key="1">
    <citation type="journal article" date="2023" name="Sci. Data">
        <title>Genome assembly of the Korean intertidal mud-creeper Batillaria attramentaria.</title>
        <authorList>
            <person name="Patra A.K."/>
            <person name="Ho P.T."/>
            <person name="Jun S."/>
            <person name="Lee S.J."/>
            <person name="Kim Y."/>
            <person name="Won Y.J."/>
        </authorList>
    </citation>
    <scope>NUCLEOTIDE SEQUENCE [LARGE SCALE GENOMIC DNA]</scope>
    <source>
        <strain evidence="9">Wonlab-2016</strain>
    </source>
</reference>
<proteinExistence type="inferred from homology"/>
<evidence type="ECO:0008006" key="11">
    <source>
        <dbReference type="Google" id="ProtNLM"/>
    </source>
</evidence>
<dbReference type="PANTHER" id="PTHR24289">
    <property type="entry name" value="STEROID 17-ALPHA-HYDROXYLASE/17,20 LYASE"/>
    <property type="match status" value="1"/>
</dbReference>
<evidence type="ECO:0000256" key="5">
    <source>
        <dbReference type="ARBA" id="ARBA00023004"/>
    </source>
</evidence>
<evidence type="ECO:0000256" key="8">
    <source>
        <dbReference type="RuleBase" id="RU000461"/>
    </source>
</evidence>
<dbReference type="Gene3D" id="1.10.630.10">
    <property type="entry name" value="Cytochrome P450"/>
    <property type="match status" value="1"/>
</dbReference>
<dbReference type="InterPro" id="IPR002401">
    <property type="entry name" value="Cyt_P450_E_grp-I"/>
</dbReference>
<dbReference type="PANTHER" id="PTHR24289:SF1">
    <property type="entry name" value="STEROID 17-ALPHA-HYDROXYLASE_17,20 LYASE"/>
    <property type="match status" value="1"/>
</dbReference>
<keyword evidence="6 8" id="KW-0503">Monooxygenase</keyword>
<keyword evidence="4 8" id="KW-0560">Oxidoreductase</keyword>
<keyword evidence="3 7" id="KW-0479">Metal-binding</keyword>
<dbReference type="SUPFAM" id="SSF48264">
    <property type="entry name" value="Cytochrome P450"/>
    <property type="match status" value="1"/>
</dbReference>
<dbReference type="GO" id="GO:0004497">
    <property type="term" value="F:monooxygenase activity"/>
    <property type="evidence" value="ECO:0007669"/>
    <property type="project" value="UniProtKB-KW"/>
</dbReference>
<organism evidence="9 10">
    <name type="scientific">Batillaria attramentaria</name>
    <dbReference type="NCBI Taxonomy" id="370345"/>
    <lineage>
        <taxon>Eukaryota</taxon>
        <taxon>Metazoa</taxon>
        <taxon>Spiralia</taxon>
        <taxon>Lophotrochozoa</taxon>
        <taxon>Mollusca</taxon>
        <taxon>Gastropoda</taxon>
        <taxon>Caenogastropoda</taxon>
        <taxon>Sorbeoconcha</taxon>
        <taxon>Cerithioidea</taxon>
        <taxon>Batillariidae</taxon>
        <taxon>Batillaria</taxon>
    </lineage>
</organism>
<feature type="binding site" description="axial binding residue" evidence="7">
    <location>
        <position position="210"/>
    </location>
    <ligand>
        <name>heme</name>
        <dbReference type="ChEBI" id="CHEBI:30413"/>
    </ligand>
    <ligandPart>
        <name>Fe</name>
        <dbReference type="ChEBI" id="CHEBI:18248"/>
    </ligandPart>
</feature>
<gene>
    <name evidence="9" type="ORF">BaRGS_00035319</name>
</gene>
<dbReference type="InterPro" id="IPR001128">
    <property type="entry name" value="Cyt_P450"/>
</dbReference>
<dbReference type="InterPro" id="IPR017972">
    <property type="entry name" value="Cyt_P450_CS"/>
</dbReference>
<comment type="caution">
    <text evidence="9">The sequence shown here is derived from an EMBL/GenBank/DDBJ whole genome shotgun (WGS) entry which is preliminary data.</text>
</comment>
<keyword evidence="10" id="KW-1185">Reference proteome</keyword>
<dbReference type="EMBL" id="JACVVK020000470">
    <property type="protein sequence ID" value="KAK7473443.1"/>
    <property type="molecule type" value="Genomic_DNA"/>
</dbReference>
<comment type="similarity">
    <text evidence="1 8">Belongs to the cytochrome P450 family.</text>
</comment>
<accession>A0ABD0JF39</accession>
<evidence type="ECO:0000256" key="6">
    <source>
        <dbReference type="ARBA" id="ARBA00023033"/>
    </source>
</evidence>
<evidence type="ECO:0000256" key="2">
    <source>
        <dbReference type="ARBA" id="ARBA00022617"/>
    </source>
</evidence>